<dbReference type="InterPro" id="IPR051164">
    <property type="entry name" value="NmrA-like_oxidored"/>
</dbReference>
<keyword evidence="5" id="KW-1185">Reference proteome</keyword>
<dbReference type="Gene3D" id="3.40.50.720">
    <property type="entry name" value="NAD(P)-binding Rossmann-like Domain"/>
    <property type="match status" value="1"/>
</dbReference>
<dbReference type="PANTHER" id="PTHR42748">
    <property type="entry name" value="NITROGEN METABOLITE REPRESSION PROTEIN NMRA FAMILY MEMBER"/>
    <property type="match status" value="1"/>
</dbReference>
<dbReference type="Gene3D" id="3.90.25.10">
    <property type="entry name" value="UDP-galactose 4-epimerase, domain 1"/>
    <property type="match status" value="1"/>
</dbReference>
<feature type="domain" description="NmrA-like" evidence="3">
    <location>
        <begin position="4"/>
        <end position="311"/>
    </location>
</feature>
<dbReference type="EMBL" id="JAQJZL010000001">
    <property type="protein sequence ID" value="KAJ6057896.1"/>
    <property type="molecule type" value="Genomic_DNA"/>
</dbReference>
<protein>
    <recommendedName>
        <fullName evidence="3">NmrA-like domain-containing protein</fullName>
    </recommendedName>
</protein>
<dbReference type="InterPro" id="IPR036291">
    <property type="entry name" value="NAD(P)-bd_dom_sf"/>
</dbReference>
<reference evidence="4" key="1">
    <citation type="journal article" date="2023" name="IMA Fungus">
        <title>Comparative genomic study of the Penicillium genus elucidates a diverse pangenome and 15 lateral gene transfer events.</title>
        <authorList>
            <person name="Petersen C."/>
            <person name="Sorensen T."/>
            <person name="Nielsen M.R."/>
            <person name="Sondergaard T.E."/>
            <person name="Sorensen J.L."/>
            <person name="Fitzpatrick D.A."/>
            <person name="Frisvad J.C."/>
            <person name="Nielsen K.L."/>
        </authorList>
    </citation>
    <scope>NUCLEOTIDE SEQUENCE</scope>
    <source>
        <strain evidence="4">IBT 15450</strain>
    </source>
</reference>
<accession>A0AAD6NEY8</accession>
<dbReference type="AlphaFoldDB" id="A0AAD6NEY8"/>
<reference evidence="4" key="2">
    <citation type="submission" date="2023-01" db="EMBL/GenBank/DDBJ databases">
        <authorList>
            <person name="Petersen C."/>
        </authorList>
    </citation>
    <scope>NUCLEOTIDE SEQUENCE</scope>
    <source>
        <strain evidence="4">IBT 15450</strain>
    </source>
</reference>
<keyword evidence="2" id="KW-0521">NADP</keyword>
<dbReference type="CDD" id="cd05251">
    <property type="entry name" value="NmrA_like_SDR_a"/>
    <property type="match status" value="1"/>
</dbReference>
<name>A0AAD6NEY8_PENCN</name>
<evidence type="ECO:0000256" key="2">
    <source>
        <dbReference type="ARBA" id="ARBA00022857"/>
    </source>
</evidence>
<evidence type="ECO:0000313" key="4">
    <source>
        <dbReference type="EMBL" id="KAJ6057896.1"/>
    </source>
</evidence>
<proteinExistence type="inferred from homology"/>
<organism evidence="4 5">
    <name type="scientific">Penicillium canescens</name>
    <dbReference type="NCBI Taxonomy" id="5083"/>
    <lineage>
        <taxon>Eukaryota</taxon>
        <taxon>Fungi</taxon>
        <taxon>Dikarya</taxon>
        <taxon>Ascomycota</taxon>
        <taxon>Pezizomycotina</taxon>
        <taxon>Eurotiomycetes</taxon>
        <taxon>Eurotiomycetidae</taxon>
        <taxon>Eurotiales</taxon>
        <taxon>Aspergillaceae</taxon>
        <taxon>Penicillium</taxon>
    </lineage>
</organism>
<evidence type="ECO:0000259" key="3">
    <source>
        <dbReference type="Pfam" id="PF05368"/>
    </source>
</evidence>
<dbReference type="Proteomes" id="UP001219568">
    <property type="component" value="Unassembled WGS sequence"/>
</dbReference>
<evidence type="ECO:0000256" key="1">
    <source>
        <dbReference type="ARBA" id="ARBA00006328"/>
    </source>
</evidence>
<evidence type="ECO:0000313" key="5">
    <source>
        <dbReference type="Proteomes" id="UP001219568"/>
    </source>
</evidence>
<dbReference type="PANTHER" id="PTHR42748:SF31">
    <property type="entry name" value="NMRA-LIKE DOMAIN-CONTAINING PROTEIN-RELATED"/>
    <property type="match status" value="1"/>
</dbReference>
<comment type="caution">
    <text evidence="4">The sequence shown here is derived from an EMBL/GenBank/DDBJ whole genome shotgun (WGS) entry which is preliminary data.</text>
</comment>
<sequence length="322" mass="35445">MAPQKVVVIGATGSQGGAVVEELLQYPDSYHVRALTRDPAKPAAQALGKLGVELYCADLTSGSDALVSAFSGADIVYALTDFWQTQSTDDEIAQGKSIAEAAARTLTLKHFIWSALPDPVQLSGGRFINVHHWKGKSLVTEYIRDSKPELWAKTTTILFPNYFENCLTTPDRYLPVKDASGTYTFTFPHSPETVMPNVAIADTGKLVRTVLEAGSQYFTKTVAFYSQGLSEADKLATIGKRYNIPTSYRQSSSSEFQKLLQSRDGLSKEIALDFVEQLMIFEKCGNVYANEEFVQASDIPGLKLKTWTEFLDENDLALKGLN</sequence>
<dbReference type="Pfam" id="PF05368">
    <property type="entry name" value="NmrA"/>
    <property type="match status" value="1"/>
</dbReference>
<comment type="similarity">
    <text evidence="1">Belongs to the NmrA-type oxidoreductase family.</text>
</comment>
<dbReference type="InterPro" id="IPR008030">
    <property type="entry name" value="NmrA-like"/>
</dbReference>
<dbReference type="GO" id="GO:0005634">
    <property type="term" value="C:nucleus"/>
    <property type="evidence" value="ECO:0007669"/>
    <property type="project" value="TreeGrafter"/>
</dbReference>
<gene>
    <name evidence="4" type="ORF">N7460_001170</name>
</gene>
<dbReference type="SUPFAM" id="SSF51735">
    <property type="entry name" value="NAD(P)-binding Rossmann-fold domains"/>
    <property type="match status" value="1"/>
</dbReference>